<comment type="caution">
    <text evidence="2">The sequence shown here is derived from an EMBL/GenBank/DDBJ whole genome shotgun (WGS) entry which is preliminary data.</text>
</comment>
<reference evidence="2" key="1">
    <citation type="submission" date="2020-04" db="EMBL/GenBank/DDBJ databases">
        <authorList>
            <person name="Alioto T."/>
            <person name="Alioto T."/>
            <person name="Gomez Garrido J."/>
        </authorList>
    </citation>
    <scope>NUCLEOTIDE SEQUENCE</scope>
    <source>
        <strain evidence="2">A484AB</strain>
    </source>
</reference>
<accession>A0A7D9EEC5</accession>
<proteinExistence type="predicted"/>
<evidence type="ECO:0000313" key="2">
    <source>
        <dbReference type="EMBL" id="CAB4008430.1"/>
    </source>
</evidence>
<dbReference type="InterPro" id="IPR041588">
    <property type="entry name" value="Integrase_H2C2"/>
</dbReference>
<feature type="non-terminal residue" evidence="2">
    <location>
        <position position="375"/>
    </location>
</feature>
<sequence>MRTNPHEEDKREGLLNQLLTLYAPSEDVDPGDCEQEAEDKLLSQLNKEYESEDSVGNKIANSQLAKLVAKMFHSKMADKTLQEKMDRHARPAEYETVKNQHMSTQLPFTDWLFGDDLQKQLKNIGDENKIGAHVLPTHKSSYHGNTGSFNTTQSVTPLIRRQKTSGARGSPKVGEAPGPELLQEEERSALQDQPTVKPTHVNMGEKIVVPSTLRSDYLNQIHQGHPGLEAMKNRVCDIFSGQQCQKDIQTLLSLCSVCNAYRRHQQKEPLKIHEVPRAVQTAKRLLDKCKCDRTDPYVALLNLRNTPHDQVVGSPAQRLQARRLRSKLPTACPLLVPKVIDPRPVNQQLLQKRLQQKRYFDKSAHPLPSLQIGDK</sequence>
<dbReference type="Pfam" id="PF17921">
    <property type="entry name" value="Integrase_H2C2"/>
    <property type="match status" value="1"/>
</dbReference>
<organism evidence="2 3">
    <name type="scientific">Paramuricea clavata</name>
    <name type="common">Red gorgonian</name>
    <name type="synonym">Violescent sea-whip</name>
    <dbReference type="NCBI Taxonomy" id="317549"/>
    <lineage>
        <taxon>Eukaryota</taxon>
        <taxon>Metazoa</taxon>
        <taxon>Cnidaria</taxon>
        <taxon>Anthozoa</taxon>
        <taxon>Octocorallia</taxon>
        <taxon>Malacalcyonacea</taxon>
        <taxon>Plexauridae</taxon>
        <taxon>Paramuricea</taxon>
    </lineage>
</organism>
<dbReference type="EMBL" id="CACRXK020006120">
    <property type="protein sequence ID" value="CAB4008430.1"/>
    <property type="molecule type" value="Genomic_DNA"/>
</dbReference>
<dbReference type="PANTHER" id="PTHR37984">
    <property type="entry name" value="PROTEIN CBG26694"/>
    <property type="match status" value="1"/>
</dbReference>
<protein>
    <submittedName>
        <fullName evidence="2">Uncharacterized protein</fullName>
    </submittedName>
</protein>
<gene>
    <name evidence="2" type="ORF">PACLA_8A061189</name>
</gene>
<evidence type="ECO:0000256" key="1">
    <source>
        <dbReference type="SAM" id="MobiDB-lite"/>
    </source>
</evidence>
<feature type="compositionally biased region" description="Polar residues" evidence="1">
    <location>
        <begin position="138"/>
        <end position="156"/>
    </location>
</feature>
<dbReference type="PANTHER" id="PTHR37984:SF5">
    <property type="entry name" value="PROTEIN NYNRIN-LIKE"/>
    <property type="match status" value="1"/>
</dbReference>
<dbReference type="InterPro" id="IPR050951">
    <property type="entry name" value="Retrovirus_Pol_polyprotein"/>
</dbReference>
<name>A0A7D9EEC5_PARCT</name>
<dbReference type="Gene3D" id="1.10.340.70">
    <property type="match status" value="1"/>
</dbReference>
<dbReference type="Proteomes" id="UP001152795">
    <property type="component" value="Unassembled WGS sequence"/>
</dbReference>
<keyword evidence="3" id="KW-1185">Reference proteome</keyword>
<feature type="region of interest" description="Disordered" evidence="1">
    <location>
        <begin position="138"/>
        <end position="178"/>
    </location>
</feature>
<dbReference type="AlphaFoldDB" id="A0A7D9EEC5"/>
<evidence type="ECO:0000313" key="3">
    <source>
        <dbReference type="Proteomes" id="UP001152795"/>
    </source>
</evidence>